<reference evidence="1" key="1">
    <citation type="submission" date="2022-09" db="EMBL/GenBank/DDBJ databases">
        <title>A Global Phylogenomic Analysis of the Shiitake Genus Lentinula.</title>
        <authorList>
            <consortium name="DOE Joint Genome Institute"/>
            <person name="Sierra-Patev S."/>
            <person name="Min B."/>
            <person name="Naranjo-Ortiz M."/>
            <person name="Looney B."/>
            <person name="Konkel Z."/>
            <person name="Slot J.C."/>
            <person name="Sakamoto Y."/>
            <person name="Steenwyk J.L."/>
            <person name="Rokas A."/>
            <person name="Carro J."/>
            <person name="Camarero S."/>
            <person name="Ferreira P."/>
            <person name="Molpeceres G."/>
            <person name="Ruiz-Duenas F.J."/>
            <person name="Serrano A."/>
            <person name="Henrissat B."/>
            <person name="Drula E."/>
            <person name="Hughes K.W."/>
            <person name="Mata J.L."/>
            <person name="Ishikawa N.K."/>
            <person name="Vargas-Isla R."/>
            <person name="Ushijima S."/>
            <person name="Smith C.A."/>
            <person name="Ahrendt S."/>
            <person name="Andreopoulos W."/>
            <person name="He G."/>
            <person name="Labutti K."/>
            <person name="Lipzen A."/>
            <person name="Ng V."/>
            <person name="Riley R."/>
            <person name="Sandor L."/>
            <person name="Barry K."/>
            <person name="Martinez A.T."/>
            <person name="Xiao Y."/>
            <person name="Gibbons J.G."/>
            <person name="Terashima K."/>
            <person name="Grigoriev I.V."/>
            <person name="Hibbett D.S."/>
        </authorList>
    </citation>
    <scope>NUCLEOTIDE SEQUENCE</scope>
    <source>
        <strain evidence="1">TMI1499</strain>
    </source>
</reference>
<evidence type="ECO:0000313" key="1">
    <source>
        <dbReference type="EMBL" id="KAJ3809041.1"/>
    </source>
</evidence>
<organism evidence="1 2">
    <name type="scientific">Lentinula aff. lateritia</name>
    <dbReference type="NCBI Taxonomy" id="2804960"/>
    <lineage>
        <taxon>Eukaryota</taxon>
        <taxon>Fungi</taxon>
        <taxon>Dikarya</taxon>
        <taxon>Basidiomycota</taxon>
        <taxon>Agaricomycotina</taxon>
        <taxon>Agaricomycetes</taxon>
        <taxon>Agaricomycetidae</taxon>
        <taxon>Agaricales</taxon>
        <taxon>Marasmiineae</taxon>
        <taxon>Omphalotaceae</taxon>
        <taxon>Lentinula</taxon>
    </lineage>
</organism>
<feature type="non-terminal residue" evidence="1">
    <location>
        <position position="193"/>
    </location>
</feature>
<comment type="caution">
    <text evidence="1">The sequence shown here is derived from an EMBL/GenBank/DDBJ whole genome shotgun (WGS) entry which is preliminary data.</text>
</comment>
<proteinExistence type="predicted"/>
<gene>
    <name evidence="1" type="ORF">F5876DRAFT_10305</name>
</gene>
<dbReference type="Proteomes" id="UP001163835">
    <property type="component" value="Unassembled WGS sequence"/>
</dbReference>
<evidence type="ECO:0000313" key="2">
    <source>
        <dbReference type="Proteomes" id="UP001163835"/>
    </source>
</evidence>
<sequence length="193" mass="21520">HPTAHLIFIVSASLCLYNFWRAVCLDPGFVPNRLLDSVETLASEGRLNGQTFCVSCMVFGANNHRQFVLFLLNLVIGIITFIYLTYQCKYLFNLGARFTLIYLYPLDFSTTPELAASPTCPLPEPMCRVLATKSNIFLVTTTLWAAIQLTWTTILLGAQFWQVSRQMTSLEVSNLGRYGFMGGRGVIGVGQMG</sequence>
<keyword evidence="2" id="KW-1185">Reference proteome</keyword>
<dbReference type="EMBL" id="MU795182">
    <property type="protein sequence ID" value="KAJ3809041.1"/>
    <property type="molecule type" value="Genomic_DNA"/>
</dbReference>
<name>A0ACC1TWU0_9AGAR</name>
<protein>
    <submittedName>
        <fullName evidence="1">Uncharacterized protein</fullName>
    </submittedName>
</protein>
<accession>A0ACC1TWU0</accession>
<feature type="non-terminal residue" evidence="1">
    <location>
        <position position="1"/>
    </location>
</feature>